<reference evidence="3" key="1">
    <citation type="journal article" date="2019" name="Int. J. Syst. Evol. Microbiol.">
        <title>The Global Catalogue of Microorganisms (GCM) 10K type strain sequencing project: providing services to taxonomists for standard genome sequencing and annotation.</title>
        <authorList>
            <consortium name="The Broad Institute Genomics Platform"/>
            <consortium name="The Broad Institute Genome Sequencing Center for Infectious Disease"/>
            <person name="Wu L."/>
            <person name="Ma J."/>
        </authorList>
    </citation>
    <scope>NUCLEOTIDE SEQUENCE [LARGE SCALE GENOMIC DNA]</scope>
    <source>
        <strain evidence="3">JCM 12607</strain>
    </source>
</reference>
<feature type="region of interest" description="Disordered" evidence="1">
    <location>
        <begin position="89"/>
        <end position="149"/>
    </location>
</feature>
<organism evidence="2 3">
    <name type="scientific">Streptomyces sanglieri</name>
    <dbReference type="NCBI Taxonomy" id="193460"/>
    <lineage>
        <taxon>Bacteria</taxon>
        <taxon>Bacillati</taxon>
        <taxon>Actinomycetota</taxon>
        <taxon>Actinomycetes</taxon>
        <taxon>Kitasatosporales</taxon>
        <taxon>Streptomycetaceae</taxon>
        <taxon>Streptomyces</taxon>
    </lineage>
</organism>
<accession>A0ABW2WQ02</accession>
<gene>
    <name evidence="2" type="ORF">ACFQ2K_11295</name>
</gene>
<comment type="caution">
    <text evidence="2">The sequence shown here is derived from an EMBL/GenBank/DDBJ whole genome shotgun (WGS) entry which is preliminary data.</text>
</comment>
<dbReference type="Proteomes" id="UP001596915">
    <property type="component" value="Unassembled WGS sequence"/>
</dbReference>
<proteinExistence type="predicted"/>
<evidence type="ECO:0000256" key="1">
    <source>
        <dbReference type="SAM" id="MobiDB-lite"/>
    </source>
</evidence>
<dbReference type="Gene3D" id="2.120.10.30">
    <property type="entry name" value="TolB, C-terminal domain"/>
    <property type="match status" value="1"/>
</dbReference>
<sequence length="149" mass="16094">MTTRPLKIEDLYRFEIPGDPALSPDGERVAYTLATQDADNDRVIRSIWEVRAGGGPARRLTHGPADTSPRWSPDGARLAFLRAGRLHLLSADGERPYRSPPPTGARPGRASRSGARTGRASPSPPPRPGARTAHRWSSTPSAGRRTGRA</sequence>
<name>A0ABW2WQ02_9ACTN</name>
<dbReference type="InterPro" id="IPR011659">
    <property type="entry name" value="WD40"/>
</dbReference>
<dbReference type="SUPFAM" id="SSF82171">
    <property type="entry name" value="DPP6 N-terminal domain-like"/>
    <property type="match status" value="1"/>
</dbReference>
<dbReference type="InterPro" id="IPR011042">
    <property type="entry name" value="6-blade_b-propeller_TolB-like"/>
</dbReference>
<dbReference type="Pfam" id="PF07676">
    <property type="entry name" value="PD40"/>
    <property type="match status" value="2"/>
</dbReference>
<feature type="compositionally biased region" description="Low complexity" evidence="1">
    <location>
        <begin position="105"/>
        <end position="121"/>
    </location>
</feature>
<evidence type="ECO:0000313" key="2">
    <source>
        <dbReference type="EMBL" id="MFD0623298.1"/>
    </source>
</evidence>
<dbReference type="EMBL" id="JBHTGL010000008">
    <property type="protein sequence ID" value="MFD0623298.1"/>
    <property type="molecule type" value="Genomic_DNA"/>
</dbReference>
<feature type="region of interest" description="Disordered" evidence="1">
    <location>
        <begin position="53"/>
        <end position="74"/>
    </location>
</feature>
<evidence type="ECO:0000313" key="3">
    <source>
        <dbReference type="Proteomes" id="UP001596915"/>
    </source>
</evidence>
<keyword evidence="3" id="KW-1185">Reference proteome</keyword>
<protein>
    <submittedName>
        <fullName evidence="2">TolB family protein</fullName>
    </submittedName>
</protein>